<evidence type="ECO:0000313" key="4">
    <source>
        <dbReference type="Proteomes" id="UP000178517"/>
    </source>
</evidence>
<keyword evidence="1" id="KW-1133">Transmembrane helix</keyword>
<dbReference type="Pfam" id="PF26449">
    <property type="entry name" value="DUF8128"/>
    <property type="match status" value="1"/>
</dbReference>
<evidence type="ECO:0000259" key="2">
    <source>
        <dbReference type="Pfam" id="PF26449"/>
    </source>
</evidence>
<reference evidence="3 4" key="1">
    <citation type="journal article" date="2016" name="Nat. Commun.">
        <title>Thousands of microbial genomes shed light on interconnected biogeochemical processes in an aquifer system.</title>
        <authorList>
            <person name="Anantharaman K."/>
            <person name="Brown C.T."/>
            <person name="Hug L.A."/>
            <person name="Sharon I."/>
            <person name="Castelle C.J."/>
            <person name="Probst A.J."/>
            <person name="Thomas B.C."/>
            <person name="Singh A."/>
            <person name="Wilkins M.J."/>
            <person name="Karaoz U."/>
            <person name="Brodie E.L."/>
            <person name="Williams K.H."/>
            <person name="Hubbard S.S."/>
            <person name="Banfield J.F."/>
        </authorList>
    </citation>
    <scope>NUCLEOTIDE SEQUENCE [LARGE SCALE GENOMIC DNA]</scope>
</reference>
<protein>
    <recommendedName>
        <fullName evidence="2">DUF8128 domain-containing protein</fullName>
    </recommendedName>
</protein>
<feature type="domain" description="DUF8128" evidence="2">
    <location>
        <begin position="64"/>
        <end position="394"/>
    </location>
</feature>
<dbReference type="EMBL" id="MHJI01000008">
    <property type="protein sequence ID" value="OGY66273.1"/>
    <property type="molecule type" value="Genomic_DNA"/>
</dbReference>
<proteinExistence type="predicted"/>
<comment type="caution">
    <text evidence="3">The sequence shown here is derived from an EMBL/GenBank/DDBJ whole genome shotgun (WGS) entry which is preliminary data.</text>
</comment>
<dbReference type="STRING" id="1798406.A3A04_02480"/>
<keyword evidence="1" id="KW-0472">Membrane</keyword>
<dbReference type="InterPro" id="IPR058441">
    <property type="entry name" value="DUF8128"/>
</dbReference>
<dbReference type="Proteomes" id="UP000178517">
    <property type="component" value="Unassembled WGS sequence"/>
</dbReference>
<name>A0A1G1ZNN1_9BACT</name>
<gene>
    <name evidence="3" type="ORF">A3A04_02480</name>
</gene>
<keyword evidence="1" id="KW-0812">Transmembrane</keyword>
<organism evidence="3 4">
    <name type="scientific">Candidatus Harrisonbacteria bacterium RIFCSPLOWO2_01_FULL_40_28</name>
    <dbReference type="NCBI Taxonomy" id="1798406"/>
    <lineage>
        <taxon>Bacteria</taxon>
        <taxon>Candidatus Harrisoniibacteriota</taxon>
    </lineage>
</organism>
<accession>A0A1G1ZNN1</accession>
<evidence type="ECO:0000313" key="3">
    <source>
        <dbReference type="EMBL" id="OGY66273.1"/>
    </source>
</evidence>
<sequence>MEIISGILESILSVFKALWWIITPTFLVFVVWDLWLMYIKGAFIRGIKWKLLEVQVPKEVLRTPKAMEQIFAAVHSMLSSITKLRDKYWYGKVQLWTSFEIVGNAGGIRFYVRVPADFQRLIESAVYSQYPNAEITEAEDYVAMLPSIVPNQVYDVWGVDLFLAKDSGYPIRTYSYFEEKEEERRLDPIAALGEVMSTLKNDESAWIQVLIRPIDDSWKKKGEELINKLIGKKSIPKKTSWEKSSDSFWMFIKNLIFAPIQSPNWDAPEEQKPTPSNLSSLTSGQQDVIKAVDGKISKLGFEGAVRFVYIDRRDAFTRANIAAVMGFFKQFNTQNLNAFKPNGDTITSVNKGLFKKWKTADRKRKMFSAAMLRMIPRQVSVFNTEELATIYHYPASFVGAPQLRRIETKRGGPPPGLPTE</sequence>
<evidence type="ECO:0000256" key="1">
    <source>
        <dbReference type="SAM" id="Phobius"/>
    </source>
</evidence>
<feature type="transmembrane region" description="Helical" evidence="1">
    <location>
        <begin position="17"/>
        <end position="38"/>
    </location>
</feature>
<dbReference type="AlphaFoldDB" id="A0A1G1ZNN1"/>